<dbReference type="EMBL" id="SIPC01000001">
    <property type="protein sequence ID" value="TAX70406.1"/>
    <property type="molecule type" value="Genomic_DNA"/>
</dbReference>
<accession>A0A4V2IIN2</accession>
<keyword evidence="1" id="KW-0472">Membrane</keyword>
<keyword evidence="1" id="KW-0812">Transmembrane</keyword>
<comment type="caution">
    <text evidence="2">The sequence shown here is derived from an EMBL/GenBank/DDBJ whole genome shotgun (WGS) entry which is preliminary data.</text>
</comment>
<evidence type="ECO:0000313" key="3">
    <source>
        <dbReference type="Proteomes" id="UP000293652"/>
    </source>
</evidence>
<organism evidence="2 3">
    <name type="scientific">Rhizobium leguminosarum</name>
    <dbReference type="NCBI Taxonomy" id="384"/>
    <lineage>
        <taxon>Bacteria</taxon>
        <taxon>Pseudomonadati</taxon>
        <taxon>Pseudomonadota</taxon>
        <taxon>Alphaproteobacteria</taxon>
        <taxon>Hyphomicrobiales</taxon>
        <taxon>Rhizobiaceae</taxon>
        <taxon>Rhizobium/Agrobacterium group</taxon>
        <taxon>Rhizobium</taxon>
    </lineage>
</organism>
<keyword evidence="1" id="KW-1133">Transmembrane helix</keyword>
<sequence length="150" mass="16259">MLKFFAETIVENLPIPCDLRAGLGLFQMFSFLFSLQGLSVAVLCSTAVLLPTSRIAADKWAEKVFQDPLECAFTEGAISYYADDQAINITVAIPDEAKASLKAMERKITATCTSNDMPLINVATSGEFFGSRYTQFSMPIYALDAGGGCM</sequence>
<proteinExistence type="predicted"/>
<feature type="transmembrane region" description="Helical" evidence="1">
    <location>
        <begin position="28"/>
        <end position="50"/>
    </location>
</feature>
<dbReference type="Proteomes" id="UP000293652">
    <property type="component" value="Unassembled WGS sequence"/>
</dbReference>
<dbReference type="AlphaFoldDB" id="A0A4V2IIN2"/>
<gene>
    <name evidence="2" type="ORF">ELI03_00940</name>
</gene>
<evidence type="ECO:0000256" key="1">
    <source>
        <dbReference type="SAM" id="Phobius"/>
    </source>
</evidence>
<name>A0A4V2IIN2_RHILE</name>
<protein>
    <submittedName>
        <fullName evidence="2">Uncharacterized protein</fullName>
    </submittedName>
</protein>
<dbReference type="RefSeq" id="WP_130749286.1">
    <property type="nucleotide sequence ID" value="NZ_SIPC01000001.1"/>
</dbReference>
<reference evidence="2 3" key="1">
    <citation type="submission" date="2019-02" db="EMBL/GenBank/DDBJ databases">
        <title>The genomic architecture of introgression among sibling species of bacteria.</title>
        <authorList>
            <person name="Cavassim M.I.A."/>
            <person name="Moeskjaer S."/>
            <person name="Moslemi C."/>
            <person name="Fields B."/>
            <person name="Bachmann A."/>
            <person name="Vilhjalmsson B."/>
            <person name="Schierup M.H."/>
            <person name="Young J.P.W."/>
            <person name="Andersen S.U."/>
        </authorList>
    </citation>
    <scope>NUCLEOTIDE SEQUENCE [LARGE SCALE GENOMIC DNA]</scope>
    <source>
        <strain evidence="2 3">SM145A</strain>
    </source>
</reference>
<evidence type="ECO:0000313" key="2">
    <source>
        <dbReference type="EMBL" id="TAX70406.1"/>
    </source>
</evidence>